<dbReference type="InterPro" id="IPR047109">
    <property type="entry name" value="CAD-like"/>
</dbReference>
<keyword evidence="1" id="KW-0479">Metal-binding</keyword>
<keyword evidence="2" id="KW-0862">Zinc</keyword>
<sequence length="157" mass="17090">MTFDGIDADGTVTKGGYSSYIVVHERMMKHKINHPGKSLGVKKDEALDLLGADKFIISSDEQQMTELARSFDFIINTASGSISFDLYLSLLKANGVLVVAGVPKEVQFRTKTVTGALPGGVKHTQELLDFCGAHKIYPDIEMIPIQMSSIDIANSLK</sequence>
<evidence type="ECO:0000313" key="4">
    <source>
        <dbReference type="EMBL" id="GAA0169354.1"/>
    </source>
</evidence>
<keyword evidence="5" id="KW-1185">Reference proteome</keyword>
<dbReference type="InterPro" id="IPR036291">
    <property type="entry name" value="NAD(P)-bd_dom_sf"/>
</dbReference>
<gene>
    <name evidence="4" type="ORF">LIER_23863</name>
</gene>
<dbReference type="GO" id="GO:0046872">
    <property type="term" value="F:metal ion binding"/>
    <property type="evidence" value="ECO:0007669"/>
    <property type="project" value="UniProtKB-KW"/>
</dbReference>
<dbReference type="EMBL" id="BAABME010006814">
    <property type="protein sequence ID" value="GAA0169354.1"/>
    <property type="molecule type" value="Genomic_DNA"/>
</dbReference>
<reference evidence="4 5" key="1">
    <citation type="submission" date="2024-01" db="EMBL/GenBank/DDBJ databases">
        <title>The complete chloroplast genome sequence of Lithospermum erythrorhizon: insights into the phylogenetic relationship among Boraginaceae species and the maternal lineages of purple gromwells.</title>
        <authorList>
            <person name="Okada T."/>
            <person name="Watanabe K."/>
        </authorList>
    </citation>
    <scope>NUCLEOTIDE SEQUENCE [LARGE SCALE GENOMIC DNA]</scope>
</reference>
<protein>
    <submittedName>
        <fullName evidence="4">Oxidoreductase</fullName>
    </submittedName>
</protein>
<name>A0AAV3QZ22_LITER</name>
<dbReference type="Gene3D" id="3.40.50.720">
    <property type="entry name" value="NAD(P)-binding Rossmann-like Domain"/>
    <property type="match status" value="1"/>
</dbReference>
<evidence type="ECO:0000256" key="3">
    <source>
        <dbReference type="ARBA" id="ARBA00023002"/>
    </source>
</evidence>
<dbReference type="GO" id="GO:0016616">
    <property type="term" value="F:oxidoreductase activity, acting on the CH-OH group of donors, NAD or NADP as acceptor"/>
    <property type="evidence" value="ECO:0007669"/>
    <property type="project" value="InterPro"/>
</dbReference>
<evidence type="ECO:0000256" key="1">
    <source>
        <dbReference type="ARBA" id="ARBA00022723"/>
    </source>
</evidence>
<dbReference type="SUPFAM" id="SSF51735">
    <property type="entry name" value="NAD(P)-binding Rossmann-fold domains"/>
    <property type="match status" value="1"/>
</dbReference>
<keyword evidence="3" id="KW-0560">Oxidoreductase</keyword>
<organism evidence="4 5">
    <name type="scientific">Lithospermum erythrorhizon</name>
    <name type="common">Purple gromwell</name>
    <name type="synonym">Lithospermum officinale var. erythrorhizon</name>
    <dbReference type="NCBI Taxonomy" id="34254"/>
    <lineage>
        <taxon>Eukaryota</taxon>
        <taxon>Viridiplantae</taxon>
        <taxon>Streptophyta</taxon>
        <taxon>Embryophyta</taxon>
        <taxon>Tracheophyta</taxon>
        <taxon>Spermatophyta</taxon>
        <taxon>Magnoliopsida</taxon>
        <taxon>eudicotyledons</taxon>
        <taxon>Gunneridae</taxon>
        <taxon>Pentapetalae</taxon>
        <taxon>asterids</taxon>
        <taxon>lamiids</taxon>
        <taxon>Boraginales</taxon>
        <taxon>Boraginaceae</taxon>
        <taxon>Boraginoideae</taxon>
        <taxon>Lithospermeae</taxon>
        <taxon>Lithospermum</taxon>
    </lineage>
</organism>
<proteinExistence type="predicted"/>
<accession>A0AAV3QZ22</accession>
<evidence type="ECO:0000256" key="2">
    <source>
        <dbReference type="ARBA" id="ARBA00022833"/>
    </source>
</evidence>
<dbReference type="Proteomes" id="UP001454036">
    <property type="component" value="Unassembled WGS sequence"/>
</dbReference>
<comment type="caution">
    <text evidence="4">The sequence shown here is derived from an EMBL/GenBank/DDBJ whole genome shotgun (WGS) entry which is preliminary data.</text>
</comment>
<dbReference type="AlphaFoldDB" id="A0AAV3QZ22"/>
<dbReference type="PANTHER" id="PTHR42683">
    <property type="entry name" value="ALDEHYDE REDUCTASE"/>
    <property type="match status" value="1"/>
</dbReference>
<evidence type="ECO:0000313" key="5">
    <source>
        <dbReference type="Proteomes" id="UP001454036"/>
    </source>
</evidence>